<keyword evidence="2" id="KW-0689">Ribosomal protein</keyword>
<dbReference type="AlphaFoldDB" id="A0A1M7AR44"/>
<dbReference type="Pfam" id="PF13673">
    <property type="entry name" value="Acetyltransf_10"/>
    <property type="match status" value="1"/>
</dbReference>
<dbReference type="InterPro" id="IPR000182">
    <property type="entry name" value="GNAT_dom"/>
</dbReference>
<gene>
    <name evidence="2" type="ORF">SAMN02745136_04934</name>
</gene>
<dbReference type="STRING" id="1121322.SAMN02745136_04934"/>
<evidence type="ECO:0000313" key="2">
    <source>
        <dbReference type="EMBL" id="SHL45167.1"/>
    </source>
</evidence>
<feature type="domain" description="N-acetyltransferase" evidence="1">
    <location>
        <begin position="1"/>
        <end position="144"/>
    </location>
</feature>
<dbReference type="Gene3D" id="3.40.630.30">
    <property type="match status" value="1"/>
</dbReference>
<dbReference type="SUPFAM" id="SSF55729">
    <property type="entry name" value="Acyl-CoA N-acyltransferases (Nat)"/>
    <property type="match status" value="1"/>
</dbReference>
<name>A0A1M7AR44_9FIRM</name>
<evidence type="ECO:0000259" key="1">
    <source>
        <dbReference type="PROSITE" id="PS51186"/>
    </source>
</evidence>
<dbReference type="CDD" id="cd04301">
    <property type="entry name" value="NAT_SF"/>
    <property type="match status" value="1"/>
</dbReference>
<dbReference type="OrthoDB" id="9775804at2"/>
<dbReference type="RefSeq" id="WP_073279853.1">
    <property type="nucleotide sequence ID" value="NZ_FRAC01000033.1"/>
</dbReference>
<organism evidence="2 3">
    <name type="scientific">Anaerocolumna jejuensis DSM 15929</name>
    <dbReference type="NCBI Taxonomy" id="1121322"/>
    <lineage>
        <taxon>Bacteria</taxon>
        <taxon>Bacillati</taxon>
        <taxon>Bacillota</taxon>
        <taxon>Clostridia</taxon>
        <taxon>Lachnospirales</taxon>
        <taxon>Lachnospiraceae</taxon>
        <taxon>Anaerocolumna</taxon>
    </lineage>
</organism>
<sequence length="144" mass="16915">MYEVMKEEHIPLLASMYTESFNSAPWYDKWTVDSAAKRLTQMLHCEGAYGLISYDNYEISGMILGNHEIYYDCMHFNIKEFCVNQKMRGTGIGSILLEEFEKRLREMGIGDIYLFTTRTLQTEGFYQRKGYVTNAEIIRMDKNI</sequence>
<dbReference type="PROSITE" id="PS51186">
    <property type="entry name" value="GNAT"/>
    <property type="match status" value="1"/>
</dbReference>
<protein>
    <submittedName>
        <fullName evidence="2">Ribosomal protein S18 acetylase RimI</fullName>
    </submittedName>
</protein>
<accession>A0A1M7AR44</accession>
<dbReference type="EMBL" id="FRAC01000033">
    <property type="protein sequence ID" value="SHL45167.1"/>
    <property type="molecule type" value="Genomic_DNA"/>
</dbReference>
<keyword evidence="2" id="KW-0687">Ribonucleoprotein</keyword>
<keyword evidence="3" id="KW-1185">Reference proteome</keyword>
<dbReference type="Proteomes" id="UP000184386">
    <property type="component" value="Unassembled WGS sequence"/>
</dbReference>
<evidence type="ECO:0000313" key="3">
    <source>
        <dbReference type="Proteomes" id="UP000184386"/>
    </source>
</evidence>
<proteinExistence type="predicted"/>
<dbReference type="GO" id="GO:0005840">
    <property type="term" value="C:ribosome"/>
    <property type="evidence" value="ECO:0007669"/>
    <property type="project" value="UniProtKB-KW"/>
</dbReference>
<dbReference type="InterPro" id="IPR016181">
    <property type="entry name" value="Acyl_CoA_acyltransferase"/>
</dbReference>
<dbReference type="GO" id="GO:0016747">
    <property type="term" value="F:acyltransferase activity, transferring groups other than amino-acyl groups"/>
    <property type="evidence" value="ECO:0007669"/>
    <property type="project" value="InterPro"/>
</dbReference>
<reference evidence="2 3" key="1">
    <citation type="submission" date="2016-11" db="EMBL/GenBank/DDBJ databases">
        <authorList>
            <person name="Jaros S."/>
            <person name="Januszkiewicz K."/>
            <person name="Wedrychowicz H."/>
        </authorList>
    </citation>
    <scope>NUCLEOTIDE SEQUENCE [LARGE SCALE GENOMIC DNA]</scope>
    <source>
        <strain evidence="2 3">DSM 15929</strain>
    </source>
</reference>